<sequence length="599" mass="66331">MSDNLAEWRRLRIELGAIYDSAEGRGDKDAMRRAEELTRQADQAMARASLEDLRGVAEELADITKDIEKATSIAKQWSPFQDIENEIRRSFRGDVADNDYLDESPEPDSAPSMPADASSVPVVSHKWSENYQTLWDTMTVSDAWKEMATGIVTKLVKNQSRYAAVVAGTTIPWWFIAVVHSMEAGMNFNRHLHNGDPLTSRTVREPKNLPVVPDPPYSWEVSAEDSLRYERLDKVTDWSLPSVLYHWHRYNGIGNEYKRRGIPTPYLWSGSQHYVKGKYVRDHEFDPNARSDQVGAAVLLKVMIDMNVVQPFKVGGQLKSNPKTAAGDARVLELSLKDGWASYVKTELTVPKGVVQGTKDDSGQLGVRRLQEWLTVANFVTPVDGDFGNSTQSQLAKFKIANGRAADASLNDELWSLLTAPMLRALAPVGFSSTTPLEEAVLRVAAQHIAQQPCELGGDNCGPWVRLYMAGKQGKDWKWCAGFVCFIVFQAAKELGLPMPFPRQVGVDALVQDAKNTGRFIKGTSLSSAAARRSKVRPGSLFVIRETENDWTHVGIVLNVNDTTIDTLEGNTGGSGGVDGADARRLNRSVDGKDFISLF</sequence>
<dbReference type="InterPro" id="IPR036365">
    <property type="entry name" value="PGBD-like_sf"/>
</dbReference>
<dbReference type="Pfam" id="PF05257">
    <property type="entry name" value="CHAP"/>
    <property type="match status" value="1"/>
</dbReference>
<feature type="compositionally biased region" description="Acidic residues" evidence="1">
    <location>
        <begin position="97"/>
        <end position="106"/>
    </location>
</feature>
<feature type="region of interest" description="Disordered" evidence="1">
    <location>
        <begin position="97"/>
        <end position="118"/>
    </location>
</feature>
<evidence type="ECO:0000256" key="1">
    <source>
        <dbReference type="SAM" id="MobiDB-lite"/>
    </source>
</evidence>
<dbReference type="InterPro" id="IPR007921">
    <property type="entry name" value="CHAP_dom"/>
</dbReference>
<reference evidence="3 4" key="1">
    <citation type="submission" date="2019-06" db="EMBL/GenBank/DDBJ databases">
        <title>Pac Bio to generate improved reference genome sequences for organisms with transposon mutant libraries (support for FEBA project).</title>
        <authorList>
            <person name="Blow M."/>
        </authorList>
    </citation>
    <scope>NUCLEOTIDE SEQUENCE [LARGE SCALE GENOMIC DNA]</scope>
    <source>
        <strain evidence="3 4">USDA 1844</strain>
    </source>
</reference>
<dbReference type="SUPFAM" id="SSF47090">
    <property type="entry name" value="PGBD-like"/>
    <property type="match status" value="1"/>
</dbReference>
<comment type="caution">
    <text evidence="3">The sequence shown here is derived from an EMBL/GenBank/DDBJ whole genome shotgun (WGS) entry which is preliminary data.</text>
</comment>
<evidence type="ECO:0000259" key="2">
    <source>
        <dbReference type="Pfam" id="PF05257"/>
    </source>
</evidence>
<organism evidence="3 4">
    <name type="scientific">Rhizobium mongolense USDA 1844</name>
    <dbReference type="NCBI Taxonomy" id="1079460"/>
    <lineage>
        <taxon>Bacteria</taxon>
        <taxon>Pseudomonadati</taxon>
        <taxon>Pseudomonadota</taxon>
        <taxon>Alphaproteobacteria</taxon>
        <taxon>Hyphomicrobiales</taxon>
        <taxon>Rhizobiaceae</taxon>
        <taxon>Rhizobium/Agrobacterium group</taxon>
        <taxon>Rhizobium</taxon>
    </lineage>
</organism>
<accession>A0A559SL84</accession>
<dbReference type="Proteomes" id="UP000319824">
    <property type="component" value="Unassembled WGS sequence"/>
</dbReference>
<gene>
    <name evidence="3" type="ORF">BCL32_3242</name>
</gene>
<protein>
    <submittedName>
        <fullName evidence="3">Lysozyme family protein</fullName>
    </submittedName>
</protein>
<feature type="domain" description="Peptidase C51" evidence="2">
    <location>
        <begin position="475"/>
        <end position="571"/>
    </location>
</feature>
<proteinExistence type="predicted"/>
<dbReference type="AlphaFoldDB" id="A0A559SL84"/>
<evidence type="ECO:0000313" key="4">
    <source>
        <dbReference type="Proteomes" id="UP000319824"/>
    </source>
</evidence>
<dbReference type="EMBL" id="VISO01000003">
    <property type="protein sequence ID" value="TVZ63121.1"/>
    <property type="molecule type" value="Genomic_DNA"/>
</dbReference>
<evidence type="ECO:0000313" key="3">
    <source>
        <dbReference type="EMBL" id="TVZ63121.1"/>
    </source>
</evidence>
<name>A0A559SL84_9HYPH</name>
<dbReference type="RefSeq" id="WP_022714085.1">
    <property type="nucleotide sequence ID" value="NZ_ATTQ01000004.1"/>
</dbReference>
<dbReference type="InterPro" id="IPR036366">
    <property type="entry name" value="PGBDSf"/>
</dbReference>
<feature type="compositionally biased region" description="Low complexity" evidence="1">
    <location>
        <begin position="107"/>
        <end position="118"/>
    </location>
</feature>
<dbReference type="Gene3D" id="1.10.101.10">
    <property type="entry name" value="PGBD-like superfamily/PGBD"/>
    <property type="match status" value="1"/>
</dbReference>